<feature type="non-terminal residue" evidence="1">
    <location>
        <position position="78"/>
    </location>
</feature>
<name>A0ABS8TIF3_DATST</name>
<comment type="caution">
    <text evidence="1">The sequence shown here is derived from an EMBL/GenBank/DDBJ whole genome shotgun (WGS) entry which is preliminary data.</text>
</comment>
<feature type="non-terminal residue" evidence="1">
    <location>
        <position position="1"/>
    </location>
</feature>
<dbReference type="Proteomes" id="UP000823775">
    <property type="component" value="Unassembled WGS sequence"/>
</dbReference>
<gene>
    <name evidence="1" type="ORF">HAX54_010673</name>
</gene>
<dbReference type="EMBL" id="JACEIK010001592">
    <property type="protein sequence ID" value="MCD7470659.1"/>
    <property type="molecule type" value="Genomic_DNA"/>
</dbReference>
<evidence type="ECO:0000313" key="1">
    <source>
        <dbReference type="EMBL" id="MCD7470659.1"/>
    </source>
</evidence>
<keyword evidence="2" id="KW-1185">Reference proteome</keyword>
<sequence>GVIPSPCHPLGDGSSFGKTTYTLLCTLEIPFFKALVKPSMMDGLFEYGLSFQSYFKDPFYWVSRICSWEGTEYPLDRR</sequence>
<protein>
    <submittedName>
        <fullName evidence="1">Uncharacterized protein</fullName>
    </submittedName>
</protein>
<organism evidence="1 2">
    <name type="scientific">Datura stramonium</name>
    <name type="common">Jimsonweed</name>
    <name type="synonym">Common thornapple</name>
    <dbReference type="NCBI Taxonomy" id="4076"/>
    <lineage>
        <taxon>Eukaryota</taxon>
        <taxon>Viridiplantae</taxon>
        <taxon>Streptophyta</taxon>
        <taxon>Embryophyta</taxon>
        <taxon>Tracheophyta</taxon>
        <taxon>Spermatophyta</taxon>
        <taxon>Magnoliopsida</taxon>
        <taxon>eudicotyledons</taxon>
        <taxon>Gunneridae</taxon>
        <taxon>Pentapetalae</taxon>
        <taxon>asterids</taxon>
        <taxon>lamiids</taxon>
        <taxon>Solanales</taxon>
        <taxon>Solanaceae</taxon>
        <taxon>Solanoideae</taxon>
        <taxon>Datureae</taxon>
        <taxon>Datura</taxon>
    </lineage>
</organism>
<accession>A0ABS8TIF3</accession>
<proteinExistence type="predicted"/>
<evidence type="ECO:0000313" key="2">
    <source>
        <dbReference type="Proteomes" id="UP000823775"/>
    </source>
</evidence>
<reference evidence="1 2" key="1">
    <citation type="journal article" date="2021" name="BMC Genomics">
        <title>Datura genome reveals duplications of psychoactive alkaloid biosynthetic genes and high mutation rate following tissue culture.</title>
        <authorList>
            <person name="Rajewski A."/>
            <person name="Carter-House D."/>
            <person name="Stajich J."/>
            <person name="Litt A."/>
        </authorList>
    </citation>
    <scope>NUCLEOTIDE SEQUENCE [LARGE SCALE GENOMIC DNA]</scope>
    <source>
        <strain evidence="1">AR-01</strain>
    </source>
</reference>